<protein>
    <submittedName>
        <fullName evidence="9">Dipeptide/oligopeptide/nickel ABC transporter permease</fullName>
    </submittedName>
</protein>
<dbReference type="InterPro" id="IPR035906">
    <property type="entry name" value="MetI-like_sf"/>
</dbReference>
<evidence type="ECO:0000256" key="3">
    <source>
        <dbReference type="ARBA" id="ARBA00022475"/>
    </source>
</evidence>
<reference evidence="9 10" key="1">
    <citation type="submission" date="2015-02" db="EMBL/GenBank/DDBJ databases">
        <title>Single-cell genomics of uncultivated deep-branching MTB reveals a conserved set of magnetosome genes.</title>
        <authorList>
            <person name="Kolinko S."/>
            <person name="Richter M."/>
            <person name="Glockner F.O."/>
            <person name="Brachmann A."/>
            <person name="Schuler D."/>
        </authorList>
    </citation>
    <scope>NUCLEOTIDE SEQUENCE [LARGE SCALE GENOMIC DNA]</scope>
    <source>
        <strain evidence="9">TM-1</strain>
    </source>
</reference>
<feature type="transmembrane region" description="Helical" evidence="7">
    <location>
        <begin position="127"/>
        <end position="145"/>
    </location>
</feature>
<dbReference type="InterPro" id="IPR050366">
    <property type="entry name" value="BP-dependent_transpt_permease"/>
</dbReference>
<evidence type="ECO:0000313" key="10">
    <source>
        <dbReference type="Proteomes" id="UP000033423"/>
    </source>
</evidence>
<evidence type="ECO:0000256" key="5">
    <source>
        <dbReference type="ARBA" id="ARBA00022989"/>
    </source>
</evidence>
<dbReference type="InterPro" id="IPR000515">
    <property type="entry name" value="MetI-like"/>
</dbReference>
<feature type="domain" description="ABC transmembrane type-1" evidence="8">
    <location>
        <begin position="63"/>
        <end position="252"/>
    </location>
</feature>
<evidence type="ECO:0000256" key="4">
    <source>
        <dbReference type="ARBA" id="ARBA00022692"/>
    </source>
</evidence>
<feature type="transmembrane region" description="Helical" evidence="7">
    <location>
        <begin position="172"/>
        <end position="197"/>
    </location>
</feature>
<feature type="transmembrane region" description="Helical" evidence="7">
    <location>
        <begin position="67"/>
        <end position="91"/>
    </location>
</feature>
<keyword evidence="10" id="KW-1185">Reference proteome</keyword>
<feature type="transmembrane region" description="Helical" evidence="7">
    <location>
        <begin position="232"/>
        <end position="251"/>
    </location>
</feature>
<keyword evidence="6 7" id="KW-0472">Membrane</keyword>
<dbReference type="Pfam" id="PF00528">
    <property type="entry name" value="BPD_transp_1"/>
    <property type="match status" value="1"/>
</dbReference>
<dbReference type="Gene3D" id="1.10.3720.10">
    <property type="entry name" value="MetI-like"/>
    <property type="match status" value="1"/>
</dbReference>
<evidence type="ECO:0000256" key="6">
    <source>
        <dbReference type="ARBA" id="ARBA00023136"/>
    </source>
</evidence>
<comment type="subcellular location">
    <subcellularLocation>
        <location evidence="1 7">Cell membrane</location>
        <topology evidence="1 7">Multi-pass membrane protein</topology>
    </subcellularLocation>
</comment>
<evidence type="ECO:0000256" key="7">
    <source>
        <dbReference type="RuleBase" id="RU363032"/>
    </source>
</evidence>
<dbReference type="CDD" id="cd06261">
    <property type="entry name" value="TM_PBP2"/>
    <property type="match status" value="1"/>
</dbReference>
<dbReference type="AlphaFoldDB" id="A0A0F3GK09"/>
<organism evidence="9 10">
    <name type="scientific">Candidatus Magnetobacterium bavaricum</name>
    <dbReference type="NCBI Taxonomy" id="29290"/>
    <lineage>
        <taxon>Bacteria</taxon>
        <taxon>Pseudomonadati</taxon>
        <taxon>Nitrospirota</taxon>
        <taxon>Thermodesulfovibrionia</taxon>
        <taxon>Thermodesulfovibrionales</taxon>
        <taxon>Candidatus Magnetobacteriaceae</taxon>
        <taxon>Candidatus Magnetobacterium</taxon>
    </lineage>
</organism>
<dbReference type="GO" id="GO:0005886">
    <property type="term" value="C:plasma membrane"/>
    <property type="evidence" value="ECO:0007669"/>
    <property type="project" value="UniProtKB-SubCell"/>
</dbReference>
<accession>A0A0F3GK09</accession>
<sequence>MSKWAPFFVLSVILLMVVSAPIVTRYDPLQIDLDNVRARPSLTHPFGTDAKGRDIFSRVLYGGRVSLGISFVASTLSFVIGFSVGLVAGWYRQWLDSTLMAIVDLTLAFPSLLLAIGISILLPPNSYGTVIAISVVGWAVFARLTRGQVLLIKRMAYIDAAKALGLSNLRILLFHVLPQCLSLGSAMIGLKFGGYILTEASLSFLGLGTQPPTPSWGNMINENRTYILSEPWMVIPPGLAIALSVFCFNLIGDLYGERHH</sequence>
<evidence type="ECO:0000313" key="9">
    <source>
        <dbReference type="EMBL" id="KJU82269.1"/>
    </source>
</evidence>
<gene>
    <name evidence="9" type="ORF">MBAV_005539</name>
</gene>
<dbReference type="Proteomes" id="UP000033423">
    <property type="component" value="Unassembled WGS sequence"/>
</dbReference>
<keyword evidence="4 7" id="KW-0812">Transmembrane</keyword>
<feature type="transmembrane region" description="Helical" evidence="7">
    <location>
        <begin position="98"/>
        <end position="121"/>
    </location>
</feature>
<comment type="similarity">
    <text evidence="7">Belongs to the binding-protein-dependent transport system permease family.</text>
</comment>
<evidence type="ECO:0000256" key="1">
    <source>
        <dbReference type="ARBA" id="ARBA00004651"/>
    </source>
</evidence>
<keyword evidence="2 7" id="KW-0813">Transport</keyword>
<dbReference type="SUPFAM" id="SSF161098">
    <property type="entry name" value="MetI-like"/>
    <property type="match status" value="1"/>
</dbReference>
<evidence type="ECO:0000256" key="2">
    <source>
        <dbReference type="ARBA" id="ARBA00022448"/>
    </source>
</evidence>
<dbReference type="PANTHER" id="PTHR43386:SF1">
    <property type="entry name" value="D,D-DIPEPTIDE TRANSPORT SYSTEM PERMEASE PROTEIN DDPC-RELATED"/>
    <property type="match status" value="1"/>
</dbReference>
<dbReference type="PROSITE" id="PS50928">
    <property type="entry name" value="ABC_TM1"/>
    <property type="match status" value="1"/>
</dbReference>
<comment type="caution">
    <text evidence="9">The sequence shown here is derived from an EMBL/GenBank/DDBJ whole genome shotgun (WGS) entry which is preliminary data.</text>
</comment>
<evidence type="ECO:0000259" key="8">
    <source>
        <dbReference type="PROSITE" id="PS50928"/>
    </source>
</evidence>
<keyword evidence="5 7" id="KW-1133">Transmembrane helix</keyword>
<keyword evidence="3" id="KW-1003">Cell membrane</keyword>
<dbReference type="PANTHER" id="PTHR43386">
    <property type="entry name" value="OLIGOPEPTIDE TRANSPORT SYSTEM PERMEASE PROTEIN APPC"/>
    <property type="match status" value="1"/>
</dbReference>
<proteinExistence type="inferred from homology"/>
<name>A0A0F3GK09_9BACT</name>
<dbReference type="GO" id="GO:0055085">
    <property type="term" value="P:transmembrane transport"/>
    <property type="evidence" value="ECO:0007669"/>
    <property type="project" value="InterPro"/>
</dbReference>
<dbReference type="EMBL" id="LACI01002376">
    <property type="protein sequence ID" value="KJU82269.1"/>
    <property type="molecule type" value="Genomic_DNA"/>
</dbReference>